<feature type="chain" id="PRO_5024448995" evidence="3">
    <location>
        <begin position="30"/>
        <end position="260"/>
    </location>
</feature>
<feature type="signal peptide" evidence="3">
    <location>
        <begin position="1"/>
        <end position="29"/>
    </location>
</feature>
<keyword evidence="2" id="KW-0472">Membrane</keyword>
<protein>
    <submittedName>
        <fullName evidence="4">Uncharacterized protein</fullName>
    </submittedName>
</protein>
<keyword evidence="3" id="KW-0732">Signal</keyword>
<organism evidence="4 5">
    <name type="scientific">Amycolatopsis acidicola</name>
    <dbReference type="NCBI Taxonomy" id="2596893"/>
    <lineage>
        <taxon>Bacteria</taxon>
        <taxon>Bacillati</taxon>
        <taxon>Actinomycetota</taxon>
        <taxon>Actinomycetes</taxon>
        <taxon>Pseudonocardiales</taxon>
        <taxon>Pseudonocardiaceae</taxon>
        <taxon>Amycolatopsis</taxon>
    </lineage>
</organism>
<evidence type="ECO:0000256" key="2">
    <source>
        <dbReference type="SAM" id="Phobius"/>
    </source>
</evidence>
<keyword evidence="2" id="KW-1133">Transmembrane helix</keyword>
<gene>
    <name evidence="4" type="ORF">FPZ12_000030</name>
</gene>
<dbReference type="AlphaFoldDB" id="A0A5N0VM89"/>
<feature type="transmembrane region" description="Helical" evidence="2">
    <location>
        <begin position="234"/>
        <end position="255"/>
    </location>
</feature>
<feature type="region of interest" description="Disordered" evidence="1">
    <location>
        <begin position="122"/>
        <end position="168"/>
    </location>
</feature>
<dbReference type="EMBL" id="VMNW02000001">
    <property type="protein sequence ID" value="KAA9166653.1"/>
    <property type="molecule type" value="Genomic_DNA"/>
</dbReference>
<evidence type="ECO:0000256" key="1">
    <source>
        <dbReference type="SAM" id="MobiDB-lite"/>
    </source>
</evidence>
<sequence>MGKTTVRIGALGFLLMASAAVTLPGVASADTAAPVVDGNCTATFQDDSGKPLTVDAGALLNSPKALTVGTGTQADGLVKIPAADAVKTLGIGGIPLVGDLTAKVVCPAAQDTANTLGATTQSLLSGEPKDVPHPSAPAPAPTQPAPPSTPPATTPQQPTTNENLTGGGFQFANYPLTMTSPWAGLDLAALAGQNPISALAPGMVPPTGTAPAPLAQDSGTAQAMPADSAGPAKLPLLLAAVALALVVAGLAHTWLRRKIT</sequence>
<accession>A0A5N0VM89</accession>
<feature type="compositionally biased region" description="Pro residues" evidence="1">
    <location>
        <begin position="134"/>
        <end position="153"/>
    </location>
</feature>
<dbReference type="RefSeq" id="WP_144745281.1">
    <property type="nucleotide sequence ID" value="NZ_VMNW02000001.1"/>
</dbReference>
<comment type="caution">
    <text evidence="4">The sequence shown here is derived from an EMBL/GenBank/DDBJ whole genome shotgun (WGS) entry which is preliminary data.</text>
</comment>
<dbReference type="OrthoDB" id="3638476at2"/>
<reference evidence="4" key="1">
    <citation type="submission" date="2019-09" db="EMBL/GenBank/DDBJ databases">
        <authorList>
            <person name="Teo W.F.A."/>
            <person name="Duangmal K."/>
        </authorList>
    </citation>
    <scope>NUCLEOTIDE SEQUENCE [LARGE SCALE GENOMIC DNA]</scope>
    <source>
        <strain evidence="4">K81G1</strain>
    </source>
</reference>
<name>A0A5N0VM89_9PSEU</name>
<keyword evidence="2" id="KW-0812">Transmembrane</keyword>
<evidence type="ECO:0000256" key="3">
    <source>
        <dbReference type="SAM" id="SignalP"/>
    </source>
</evidence>
<evidence type="ECO:0000313" key="5">
    <source>
        <dbReference type="Proteomes" id="UP000319769"/>
    </source>
</evidence>
<dbReference type="Proteomes" id="UP000319769">
    <property type="component" value="Unassembled WGS sequence"/>
</dbReference>
<proteinExistence type="predicted"/>
<keyword evidence="5" id="KW-1185">Reference proteome</keyword>
<evidence type="ECO:0000313" key="4">
    <source>
        <dbReference type="EMBL" id="KAA9166653.1"/>
    </source>
</evidence>